<evidence type="ECO:0000256" key="4">
    <source>
        <dbReference type="SAM" id="MobiDB-lite"/>
    </source>
</evidence>
<dbReference type="OrthoDB" id="189226at2759"/>
<keyword evidence="5" id="KW-0472">Membrane</keyword>
<feature type="transmembrane region" description="Helical" evidence="5">
    <location>
        <begin position="132"/>
        <end position="155"/>
    </location>
</feature>
<feature type="region of interest" description="Disordered" evidence="4">
    <location>
        <begin position="163"/>
        <end position="189"/>
    </location>
</feature>
<evidence type="ECO:0000256" key="1">
    <source>
        <dbReference type="ARBA" id="ARBA00008655"/>
    </source>
</evidence>
<comment type="caution">
    <text evidence="7">The sequence shown here is derived from an EMBL/GenBank/DDBJ whole genome shotgun (WGS) entry which is preliminary data.</text>
</comment>
<evidence type="ECO:0000313" key="8">
    <source>
        <dbReference type="Proteomes" id="UP000275408"/>
    </source>
</evidence>
<protein>
    <recommendedName>
        <fullName evidence="6">Acyltransferase C-terminal domain-containing protein</fullName>
    </recommendedName>
</protein>
<name>A0A3M6U5G3_POCDA</name>
<proteinExistence type="inferred from homology"/>
<dbReference type="GO" id="GO:0012505">
    <property type="term" value="C:endomembrane system"/>
    <property type="evidence" value="ECO:0007669"/>
    <property type="project" value="TreeGrafter"/>
</dbReference>
<feature type="transmembrane region" description="Helical" evidence="5">
    <location>
        <begin position="107"/>
        <end position="126"/>
    </location>
</feature>
<dbReference type="AlphaFoldDB" id="A0A3M6U5G3"/>
<dbReference type="GO" id="GO:0003841">
    <property type="term" value="F:1-acylglycerol-3-phosphate O-acyltransferase activity"/>
    <property type="evidence" value="ECO:0007669"/>
    <property type="project" value="TreeGrafter"/>
</dbReference>
<evidence type="ECO:0000256" key="5">
    <source>
        <dbReference type="SAM" id="Phobius"/>
    </source>
</evidence>
<feature type="compositionally biased region" description="Polar residues" evidence="4">
    <location>
        <begin position="171"/>
        <end position="181"/>
    </location>
</feature>
<evidence type="ECO:0000313" key="7">
    <source>
        <dbReference type="EMBL" id="RMX48827.1"/>
    </source>
</evidence>
<evidence type="ECO:0000256" key="2">
    <source>
        <dbReference type="ARBA" id="ARBA00022679"/>
    </source>
</evidence>
<organism evidence="7 8">
    <name type="scientific">Pocillopora damicornis</name>
    <name type="common">Cauliflower coral</name>
    <name type="synonym">Millepora damicornis</name>
    <dbReference type="NCBI Taxonomy" id="46731"/>
    <lineage>
        <taxon>Eukaryota</taxon>
        <taxon>Metazoa</taxon>
        <taxon>Cnidaria</taxon>
        <taxon>Anthozoa</taxon>
        <taxon>Hexacorallia</taxon>
        <taxon>Scleractinia</taxon>
        <taxon>Astrocoeniina</taxon>
        <taxon>Pocilloporidae</taxon>
        <taxon>Pocillopora</taxon>
    </lineage>
</organism>
<gene>
    <name evidence="7" type="ORF">pdam_00001611</name>
</gene>
<dbReference type="PANTHER" id="PTHR10983:SF24">
    <property type="entry name" value="1-ACYLGLYCEROL-3-PHOSPHATE O-ACYLTRANSFERASE 3, ISOFORM E-RELATED"/>
    <property type="match status" value="1"/>
</dbReference>
<dbReference type="Proteomes" id="UP000275408">
    <property type="component" value="Unassembled WGS sequence"/>
</dbReference>
<keyword evidence="5" id="KW-1133">Transmembrane helix</keyword>
<keyword evidence="5" id="KW-0812">Transmembrane</keyword>
<dbReference type="EMBL" id="RCHS01002239">
    <property type="protein sequence ID" value="RMX48827.1"/>
    <property type="molecule type" value="Genomic_DNA"/>
</dbReference>
<evidence type="ECO:0000256" key="3">
    <source>
        <dbReference type="ARBA" id="ARBA00023315"/>
    </source>
</evidence>
<keyword evidence="8" id="KW-1185">Reference proteome</keyword>
<reference evidence="7 8" key="1">
    <citation type="journal article" date="2018" name="Sci. Rep.">
        <title>Comparative analysis of the Pocillopora damicornis genome highlights role of immune system in coral evolution.</title>
        <authorList>
            <person name="Cunning R."/>
            <person name="Bay R.A."/>
            <person name="Gillette P."/>
            <person name="Baker A.C."/>
            <person name="Traylor-Knowles N."/>
        </authorList>
    </citation>
    <scope>NUCLEOTIDE SEQUENCE [LARGE SCALE GENOMIC DNA]</scope>
    <source>
        <strain evidence="7">RSMAS</strain>
        <tissue evidence="7">Whole animal</tissue>
    </source>
</reference>
<dbReference type="STRING" id="46731.A0A3M6U5G3"/>
<feature type="domain" description="Acyltransferase C-terminal" evidence="6">
    <location>
        <begin position="40"/>
        <end position="113"/>
    </location>
</feature>
<keyword evidence="2" id="KW-0808">Transferase</keyword>
<evidence type="ECO:0000259" key="6">
    <source>
        <dbReference type="Pfam" id="PF16076"/>
    </source>
</evidence>
<sequence length="189" mass="21024">MALLGKRDGHARVPYGTLGIPAVYDFEVAFLKGKEPNLISMVKGEADEVHLWARRTPIQDIPCDDIEETSKWCRKVFQKKDEGMAYFFEHGKFPAEEIEYAKKNRSLVVTILWNILLGVPLLWYILSVLLSGSITSLLIAATIALVGFIMIKVLLHFSDSKKGSSFGLKPSNGTRNTTPPNGDTAKKLT</sequence>
<dbReference type="PANTHER" id="PTHR10983">
    <property type="entry name" value="1-ACYLGLYCEROL-3-PHOSPHATE ACYLTRANSFERASE-RELATED"/>
    <property type="match status" value="1"/>
</dbReference>
<accession>A0A3M6U5G3</accession>
<keyword evidence="3" id="KW-0012">Acyltransferase</keyword>
<dbReference type="InterPro" id="IPR032098">
    <property type="entry name" value="Acyltransf_C"/>
</dbReference>
<comment type="similarity">
    <text evidence="1">Belongs to the 1-acyl-sn-glycerol-3-phosphate acyltransferase family.</text>
</comment>
<dbReference type="Pfam" id="PF16076">
    <property type="entry name" value="Acyltransf_C"/>
    <property type="match status" value="1"/>
</dbReference>